<dbReference type="Pfam" id="PF25545">
    <property type="entry name" value="DUF7924"/>
    <property type="match status" value="1"/>
</dbReference>
<feature type="compositionally biased region" description="Polar residues" evidence="1">
    <location>
        <begin position="517"/>
        <end position="553"/>
    </location>
</feature>
<keyword evidence="4" id="KW-1185">Reference proteome</keyword>
<evidence type="ECO:0000259" key="2">
    <source>
        <dbReference type="Pfam" id="PF25545"/>
    </source>
</evidence>
<proteinExistence type="predicted"/>
<name>A0A6A6ELX5_9PEZI</name>
<evidence type="ECO:0000256" key="1">
    <source>
        <dbReference type="SAM" id="MobiDB-lite"/>
    </source>
</evidence>
<feature type="compositionally biased region" description="Low complexity" evidence="1">
    <location>
        <begin position="180"/>
        <end position="201"/>
    </location>
</feature>
<dbReference type="AlphaFoldDB" id="A0A6A6ELX5"/>
<gene>
    <name evidence="3" type="ORF">K469DRAFT_341284</name>
</gene>
<dbReference type="EMBL" id="ML994616">
    <property type="protein sequence ID" value="KAF2191729.1"/>
    <property type="molecule type" value="Genomic_DNA"/>
</dbReference>
<evidence type="ECO:0000313" key="3">
    <source>
        <dbReference type="EMBL" id="KAF2191729.1"/>
    </source>
</evidence>
<feature type="region of interest" description="Disordered" evidence="1">
    <location>
        <begin position="178"/>
        <end position="210"/>
    </location>
</feature>
<feature type="region of interest" description="Disordered" evidence="1">
    <location>
        <begin position="1"/>
        <end position="119"/>
    </location>
</feature>
<feature type="region of interest" description="Disordered" evidence="1">
    <location>
        <begin position="517"/>
        <end position="568"/>
    </location>
</feature>
<feature type="compositionally biased region" description="Basic and acidic residues" evidence="1">
    <location>
        <begin position="13"/>
        <end position="33"/>
    </location>
</feature>
<evidence type="ECO:0000313" key="4">
    <source>
        <dbReference type="Proteomes" id="UP000800200"/>
    </source>
</evidence>
<feature type="domain" description="DUF7924" evidence="2">
    <location>
        <begin position="264"/>
        <end position="487"/>
    </location>
</feature>
<dbReference type="PANTHER" id="PTHR42470">
    <property type="entry name" value="VAST DOMAIN-CONTAINING PROTEIN"/>
    <property type="match status" value="1"/>
</dbReference>
<reference evidence="3" key="1">
    <citation type="journal article" date="2020" name="Stud. Mycol.">
        <title>101 Dothideomycetes genomes: a test case for predicting lifestyles and emergence of pathogens.</title>
        <authorList>
            <person name="Haridas S."/>
            <person name="Albert R."/>
            <person name="Binder M."/>
            <person name="Bloem J."/>
            <person name="Labutti K."/>
            <person name="Salamov A."/>
            <person name="Andreopoulos B."/>
            <person name="Baker S."/>
            <person name="Barry K."/>
            <person name="Bills G."/>
            <person name="Bluhm B."/>
            <person name="Cannon C."/>
            <person name="Castanera R."/>
            <person name="Culley D."/>
            <person name="Daum C."/>
            <person name="Ezra D."/>
            <person name="Gonzalez J."/>
            <person name="Henrissat B."/>
            <person name="Kuo A."/>
            <person name="Liang C."/>
            <person name="Lipzen A."/>
            <person name="Lutzoni F."/>
            <person name="Magnuson J."/>
            <person name="Mondo S."/>
            <person name="Nolan M."/>
            <person name="Ohm R."/>
            <person name="Pangilinan J."/>
            <person name="Park H.-J."/>
            <person name="Ramirez L."/>
            <person name="Alfaro M."/>
            <person name="Sun H."/>
            <person name="Tritt A."/>
            <person name="Yoshinaga Y."/>
            <person name="Zwiers L.-H."/>
            <person name="Turgeon B."/>
            <person name="Goodwin S."/>
            <person name="Spatafora J."/>
            <person name="Crous P."/>
            <person name="Grigoriev I."/>
        </authorList>
    </citation>
    <scope>NUCLEOTIDE SEQUENCE</scope>
    <source>
        <strain evidence="3">CBS 207.26</strain>
    </source>
</reference>
<dbReference type="Proteomes" id="UP000800200">
    <property type="component" value="Unassembled WGS sequence"/>
</dbReference>
<feature type="compositionally biased region" description="Basic residues" evidence="1">
    <location>
        <begin position="556"/>
        <end position="568"/>
    </location>
</feature>
<dbReference type="PANTHER" id="PTHR42470:SF2">
    <property type="match status" value="1"/>
</dbReference>
<dbReference type="OrthoDB" id="5132737at2759"/>
<sequence>MAKCRQKSSNWITERRSLLDGRGKQHRGIEKKPVARPRRSARLIEIRALNKSHEESYPSPSPTSNVPSGKLPQYRTVSPQLSGRKRKRQQELQDELRSTSAGKKPRTHPEEASGVRAASRAIDEINPIDYWRKEGSWPKEYFEQDDQTRAYLTRDLEEESWLEKYWVPNMDRLLARKKSSSSLRRIQSESGSSAPSSTTPSEKPREEKSSPYNHVRYEVLLSTKSVFMDEDDEGPERECREFCRVLLEADQQVPEVSRFSAAAFKSTCRRLRRANEAKVIDKIGRLIVPSAEDLADFGLKHLGHLVESINEGWNNSIPLTKPRPQPDYAVGFDRSAFTEEQLKRLQPFVGELTDTSYFMATYYMYFPFLTCEVKCGAAALDIADRQNAHSMTLAVRGVVELFRLAKREKEVDRQIIAFSVAHDHRTVRIYGYYPVIEGKETTYYRHPIREFSFQELDGKEKWTAHKFTKNIYDLWMPDHFKRLCSVIDRLPADLSFELSEQSDLQFQESGLSQELQSYNLSQQSNPDSTSLQGDSQASTSRLQDATPDTSVSQGHRPFKKPRKRPAGG</sequence>
<dbReference type="InterPro" id="IPR057684">
    <property type="entry name" value="DUF7924"/>
</dbReference>
<accession>A0A6A6ELX5</accession>
<organism evidence="3 4">
    <name type="scientific">Zopfia rhizophila CBS 207.26</name>
    <dbReference type="NCBI Taxonomy" id="1314779"/>
    <lineage>
        <taxon>Eukaryota</taxon>
        <taxon>Fungi</taxon>
        <taxon>Dikarya</taxon>
        <taxon>Ascomycota</taxon>
        <taxon>Pezizomycotina</taxon>
        <taxon>Dothideomycetes</taxon>
        <taxon>Dothideomycetes incertae sedis</taxon>
        <taxon>Zopfiaceae</taxon>
        <taxon>Zopfia</taxon>
    </lineage>
</organism>
<protein>
    <recommendedName>
        <fullName evidence="2">DUF7924 domain-containing protein</fullName>
    </recommendedName>
</protein>